<reference evidence="1 2" key="1">
    <citation type="submission" date="2024-02" db="EMBL/GenBank/DDBJ databases">
        <authorList>
            <person name="Chen Y."/>
            <person name="Shah S."/>
            <person name="Dougan E. K."/>
            <person name="Thang M."/>
            <person name="Chan C."/>
        </authorList>
    </citation>
    <scope>NUCLEOTIDE SEQUENCE [LARGE SCALE GENOMIC DNA]</scope>
</reference>
<feature type="non-terminal residue" evidence="1">
    <location>
        <position position="1"/>
    </location>
</feature>
<sequence length="85" mass="9695">ISLLGSWGLKRNVQRLVAARKYRDMNKMQRSFGLRVNKAGNCSGSYKRVGAHCNMPMYRSSNDSTIYYDAAGSEWRMALKPESEE</sequence>
<proteinExistence type="predicted"/>
<keyword evidence="2" id="KW-1185">Reference proteome</keyword>
<feature type="non-terminal residue" evidence="1">
    <location>
        <position position="85"/>
    </location>
</feature>
<gene>
    <name evidence="1" type="ORF">CCMP2556_LOCUS20969</name>
</gene>
<comment type="caution">
    <text evidence="1">The sequence shown here is derived from an EMBL/GenBank/DDBJ whole genome shotgun (WGS) entry which is preliminary data.</text>
</comment>
<accession>A0ABP0LGE4</accession>
<protein>
    <submittedName>
        <fullName evidence="1">Uncharacterized protein</fullName>
    </submittedName>
</protein>
<evidence type="ECO:0000313" key="2">
    <source>
        <dbReference type="Proteomes" id="UP001642484"/>
    </source>
</evidence>
<dbReference type="EMBL" id="CAXAMN010012447">
    <property type="protein sequence ID" value="CAK9038248.1"/>
    <property type="molecule type" value="Genomic_DNA"/>
</dbReference>
<dbReference type="Proteomes" id="UP001642484">
    <property type="component" value="Unassembled WGS sequence"/>
</dbReference>
<evidence type="ECO:0000313" key="1">
    <source>
        <dbReference type="EMBL" id="CAK9038248.1"/>
    </source>
</evidence>
<name>A0ABP0LGE4_9DINO</name>
<organism evidence="1 2">
    <name type="scientific">Durusdinium trenchii</name>
    <dbReference type="NCBI Taxonomy" id="1381693"/>
    <lineage>
        <taxon>Eukaryota</taxon>
        <taxon>Sar</taxon>
        <taxon>Alveolata</taxon>
        <taxon>Dinophyceae</taxon>
        <taxon>Suessiales</taxon>
        <taxon>Symbiodiniaceae</taxon>
        <taxon>Durusdinium</taxon>
    </lineage>
</organism>